<evidence type="ECO:0000313" key="1">
    <source>
        <dbReference type="EMBL" id="SHG90823.1"/>
    </source>
</evidence>
<dbReference type="AlphaFoldDB" id="A0A1M5NPG0"/>
<name>A0A1M5NPG0_9BRAD</name>
<gene>
    <name evidence="1" type="ORF">SAMN05444169_4748</name>
</gene>
<accession>A0A1M5NPG0</accession>
<organism evidence="1 2">
    <name type="scientific">Bradyrhizobium erythrophlei</name>
    <dbReference type="NCBI Taxonomy" id="1437360"/>
    <lineage>
        <taxon>Bacteria</taxon>
        <taxon>Pseudomonadati</taxon>
        <taxon>Pseudomonadota</taxon>
        <taxon>Alphaproteobacteria</taxon>
        <taxon>Hyphomicrobiales</taxon>
        <taxon>Nitrobacteraceae</taxon>
        <taxon>Bradyrhizobium</taxon>
    </lineage>
</organism>
<dbReference type="RefSeq" id="WP_154073372.1">
    <property type="nucleotide sequence ID" value="NZ_LT670818.1"/>
</dbReference>
<dbReference type="EMBL" id="LT670818">
    <property type="protein sequence ID" value="SHG90823.1"/>
    <property type="molecule type" value="Genomic_DNA"/>
</dbReference>
<sequence length="80" mass="8898">MSVPALLTVARRKLGMALDFWRSCLVVTALDNVVAWYLSISTNILDAVAREPGRLLIAADTKRGKPDIDDRWCDDNHDDG</sequence>
<evidence type="ECO:0000313" key="2">
    <source>
        <dbReference type="Proteomes" id="UP000190675"/>
    </source>
</evidence>
<dbReference type="Proteomes" id="UP000190675">
    <property type="component" value="Chromosome I"/>
</dbReference>
<protein>
    <submittedName>
        <fullName evidence="1">Uncharacterized protein</fullName>
    </submittedName>
</protein>
<reference evidence="1 2" key="1">
    <citation type="submission" date="2016-11" db="EMBL/GenBank/DDBJ databases">
        <authorList>
            <person name="Jaros S."/>
            <person name="Januszkiewicz K."/>
            <person name="Wedrychowicz H."/>
        </authorList>
    </citation>
    <scope>NUCLEOTIDE SEQUENCE [LARGE SCALE GENOMIC DNA]</scope>
    <source>
        <strain evidence="1 2">GAS242</strain>
    </source>
</reference>
<proteinExistence type="predicted"/>